<keyword evidence="2" id="KW-0695">RNA-directed DNA polymerase</keyword>
<dbReference type="GO" id="GO:0003964">
    <property type="term" value="F:RNA-directed DNA polymerase activity"/>
    <property type="evidence" value="ECO:0007669"/>
    <property type="project" value="UniProtKB-KW"/>
</dbReference>
<dbReference type="EMBL" id="BKCJ011203378">
    <property type="protein sequence ID" value="GFD03212.1"/>
    <property type="molecule type" value="Genomic_DNA"/>
</dbReference>
<proteinExistence type="predicted"/>
<feature type="domain" description="Tf2-1-like SH3-like" evidence="1">
    <location>
        <begin position="40"/>
        <end position="103"/>
    </location>
</feature>
<dbReference type="PANTHER" id="PTHR46148">
    <property type="entry name" value="CHROMO DOMAIN-CONTAINING PROTEIN"/>
    <property type="match status" value="1"/>
</dbReference>
<sequence>MIEGTNARVAVAKEKLKEARTRQKSYADRHRRELEFQTSDHVFLKVSPARGVRRFGIKGKLSPRFIGPFKILDRVGEVSYRLALPPQLSHVHDVFHVSLLRGYKYHPLHVITYLLDQIRTDLSYVEEPEAIIDHQDRIMRKKTILFVKISLEEPSQAGSHLGNQGVYPDFLSSFPSMIW</sequence>
<name>A0A699SYS8_TANCI</name>
<dbReference type="AlphaFoldDB" id="A0A699SYS8"/>
<keyword evidence="2" id="KW-0548">Nucleotidyltransferase</keyword>
<protein>
    <submittedName>
        <fullName evidence="2">Putative reverse transcriptase domain-containing protein</fullName>
    </submittedName>
</protein>
<dbReference type="Pfam" id="PF24626">
    <property type="entry name" value="SH3_Tf2-1"/>
    <property type="match status" value="1"/>
</dbReference>
<evidence type="ECO:0000313" key="2">
    <source>
        <dbReference type="EMBL" id="GFD03212.1"/>
    </source>
</evidence>
<reference evidence="2" key="1">
    <citation type="journal article" date="2019" name="Sci. Rep.">
        <title>Draft genome of Tanacetum cinerariifolium, the natural source of mosquito coil.</title>
        <authorList>
            <person name="Yamashiro T."/>
            <person name="Shiraishi A."/>
            <person name="Satake H."/>
            <person name="Nakayama K."/>
        </authorList>
    </citation>
    <scope>NUCLEOTIDE SEQUENCE</scope>
</reference>
<keyword evidence="2" id="KW-0808">Transferase</keyword>
<dbReference type="InterPro" id="IPR056924">
    <property type="entry name" value="SH3_Tf2-1"/>
</dbReference>
<comment type="caution">
    <text evidence="2">The sequence shown here is derived from an EMBL/GenBank/DDBJ whole genome shotgun (WGS) entry which is preliminary data.</text>
</comment>
<dbReference type="PANTHER" id="PTHR46148:SF60">
    <property type="entry name" value="CHROMO DOMAIN-CONTAINING PROTEIN"/>
    <property type="match status" value="1"/>
</dbReference>
<gene>
    <name evidence="2" type="ORF">Tci_875181</name>
</gene>
<organism evidence="2">
    <name type="scientific">Tanacetum cinerariifolium</name>
    <name type="common">Dalmatian daisy</name>
    <name type="synonym">Chrysanthemum cinerariifolium</name>
    <dbReference type="NCBI Taxonomy" id="118510"/>
    <lineage>
        <taxon>Eukaryota</taxon>
        <taxon>Viridiplantae</taxon>
        <taxon>Streptophyta</taxon>
        <taxon>Embryophyta</taxon>
        <taxon>Tracheophyta</taxon>
        <taxon>Spermatophyta</taxon>
        <taxon>Magnoliopsida</taxon>
        <taxon>eudicotyledons</taxon>
        <taxon>Gunneridae</taxon>
        <taxon>Pentapetalae</taxon>
        <taxon>asterids</taxon>
        <taxon>campanulids</taxon>
        <taxon>Asterales</taxon>
        <taxon>Asteraceae</taxon>
        <taxon>Asteroideae</taxon>
        <taxon>Anthemideae</taxon>
        <taxon>Anthemidinae</taxon>
        <taxon>Tanacetum</taxon>
    </lineage>
</organism>
<accession>A0A699SYS8</accession>
<evidence type="ECO:0000259" key="1">
    <source>
        <dbReference type="Pfam" id="PF24626"/>
    </source>
</evidence>
<feature type="non-terminal residue" evidence="2">
    <location>
        <position position="179"/>
    </location>
</feature>